<dbReference type="InterPro" id="IPR025267">
    <property type="entry name" value="ORF017-like"/>
</dbReference>
<gene>
    <name evidence="1" type="ORF">LCGC14_0403470</name>
</gene>
<name>A0A0F9T1S3_9ZZZZ</name>
<sequence>MKYFEFFDFSRQGAIDRALEKQAYHKMLNPLGMGGWNMRFIDTSFAFADPRAQTIWSQAMFVYGLQNMFYTGMMGKDKNSLIHVNTDLLIKKGGTIVFESRDPLTGAGQGNDGNTTGNEQQLKRRNMSLIIAGRSTAVVSAGKVSEQLTSTNIRENSKIDLSEWLTEVLEDDITTAASGLYNENSSSAAITTINESYPTSDRIHYGGQNAAGALSNGGASFTTDALLTADTTANNLMGTVLLEAIKRRAIAATPKFRPVIVRNLQGANNDDMRSGKFLGPVLAKIAIVLVSPLQNKAIKAETGTNGYRAMVSAAQLRGNLNPIFAGATFYWDGMLVFEYDRIPSRTGAGGTTLAEGFLLNAGRSVTTDACASGRTVNRALFMGAQALVFGWAQKPEWSEDFVDNNIPKVKVDMLYGVGPTIFNAHGGSTPGSTEAIYAIDTEVQADA</sequence>
<accession>A0A0F9T1S3</accession>
<proteinExistence type="predicted"/>
<dbReference type="EMBL" id="LAZR01000349">
    <property type="protein sequence ID" value="KKN73174.1"/>
    <property type="molecule type" value="Genomic_DNA"/>
</dbReference>
<reference evidence="1" key="1">
    <citation type="journal article" date="2015" name="Nature">
        <title>Complex archaea that bridge the gap between prokaryotes and eukaryotes.</title>
        <authorList>
            <person name="Spang A."/>
            <person name="Saw J.H."/>
            <person name="Jorgensen S.L."/>
            <person name="Zaremba-Niedzwiedzka K."/>
            <person name="Martijn J."/>
            <person name="Lind A.E."/>
            <person name="van Eijk R."/>
            <person name="Schleper C."/>
            <person name="Guy L."/>
            <person name="Ettema T.J."/>
        </authorList>
    </citation>
    <scope>NUCLEOTIDE SEQUENCE</scope>
</reference>
<evidence type="ECO:0008006" key="2">
    <source>
        <dbReference type="Google" id="ProtNLM"/>
    </source>
</evidence>
<dbReference type="Pfam" id="PF13252">
    <property type="entry name" value="Phage_capsid_3"/>
    <property type="match status" value="1"/>
</dbReference>
<protein>
    <recommendedName>
        <fullName evidence="2">N4-gp56 family major capsid protein</fullName>
    </recommendedName>
</protein>
<comment type="caution">
    <text evidence="1">The sequence shown here is derived from an EMBL/GenBank/DDBJ whole genome shotgun (WGS) entry which is preliminary data.</text>
</comment>
<evidence type="ECO:0000313" key="1">
    <source>
        <dbReference type="EMBL" id="KKN73174.1"/>
    </source>
</evidence>
<dbReference type="AlphaFoldDB" id="A0A0F9T1S3"/>
<organism evidence="1">
    <name type="scientific">marine sediment metagenome</name>
    <dbReference type="NCBI Taxonomy" id="412755"/>
    <lineage>
        <taxon>unclassified sequences</taxon>
        <taxon>metagenomes</taxon>
        <taxon>ecological metagenomes</taxon>
    </lineage>
</organism>